<dbReference type="eggNOG" id="COG1733">
    <property type="taxonomic scope" value="Bacteria"/>
</dbReference>
<keyword evidence="3" id="KW-0804">Transcription</keyword>
<dbReference type="Gene3D" id="1.10.10.10">
    <property type="entry name" value="Winged helix-like DNA-binding domain superfamily/Winged helix DNA-binding domain"/>
    <property type="match status" value="1"/>
</dbReference>
<evidence type="ECO:0000259" key="4">
    <source>
        <dbReference type="PROSITE" id="PS51118"/>
    </source>
</evidence>
<dbReference type="AlphaFoldDB" id="G2P877"/>
<dbReference type="PANTHER" id="PTHR33204:SF37">
    <property type="entry name" value="HTH-TYPE TRANSCRIPTIONAL REGULATOR YODB"/>
    <property type="match status" value="1"/>
</dbReference>
<organism evidence="5 6">
    <name type="scientific">Streptomyces violaceusniger (strain Tu 4113)</name>
    <dbReference type="NCBI Taxonomy" id="653045"/>
    <lineage>
        <taxon>Bacteria</taxon>
        <taxon>Bacillati</taxon>
        <taxon>Actinomycetota</taxon>
        <taxon>Actinomycetes</taxon>
        <taxon>Kitasatosporales</taxon>
        <taxon>Streptomycetaceae</taxon>
        <taxon>Streptomyces</taxon>
        <taxon>Streptomyces violaceusniger group</taxon>
    </lineage>
</organism>
<dbReference type="Pfam" id="PF01638">
    <property type="entry name" value="HxlR"/>
    <property type="match status" value="1"/>
</dbReference>
<evidence type="ECO:0000256" key="3">
    <source>
        <dbReference type="ARBA" id="ARBA00023163"/>
    </source>
</evidence>
<keyword evidence="2" id="KW-0238">DNA-binding</keyword>
<dbReference type="PROSITE" id="PS51118">
    <property type="entry name" value="HTH_HXLR"/>
    <property type="match status" value="1"/>
</dbReference>
<protein>
    <submittedName>
        <fullName evidence="5">Transcriptional regulator, HxlR family</fullName>
    </submittedName>
</protein>
<dbReference type="HOGENOM" id="CLU_111585_2_4_11"/>
<gene>
    <name evidence="5" type="ORF">Strvi_6449</name>
</gene>
<sequence>MNETQRLATARTLLAADTFDQNCPTRAALDQITTRWSTLILAALTDGPHRFSALQSRIGGISHKMLSQNLKALVGFGLVDRTVAPTVPPQVTYELTELGTDLTGPLSALIHWMGVHADQLMTNAQAGTGVRAGTATAGAAN</sequence>
<dbReference type="InterPro" id="IPR036390">
    <property type="entry name" value="WH_DNA-bd_sf"/>
</dbReference>
<feature type="domain" description="HTH hxlR-type" evidence="4">
    <location>
        <begin position="23"/>
        <end position="121"/>
    </location>
</feature>
<name>G2P877_STRV4</name>
<dbReference type="RefSeq" id="WP_014059360.1">
    <property type="nucleotide sequence ID" value="NC_015957.1"/>
</dbReference>
<proteinExistence type="predicted"/>
<dbReference type="SUPFAM" id="SSF46785">
    <property type="entry name" value="Winged helix' DNA-binding domain"/>
    <property type="match status" value="1"/>
</dbReference>
<keyword evidence="1" id="KW-0805">Transcription regulation</keyword>
<dbReference type="GO" id="GO:0003677">
    <property type="term" value="F:DNA binding"/>
    <property type="evidence" value="ECO:0007669"/>
    <property type="project" value="UniProtKB-KW"/>
</dbReference>
<reference evidence="5" key="1">
    <citation type="submission" date="2011-08" db="EMBL/GenBank/DDBJ databases">
        <title>Complete sequence of chromosome of Streptomyces violaceusniger Tu 4113.</title>
        <authorList>
            <consortium name="US DOE Joint Genome Institute"/>
            <person name="Lucas S."/>
            <person name="Han J."/>
            <person name="Lapidus A."/>
            <person name="Cheng J.-F."/>
            <person name="Goodwin L."/>
            <person name="Pitluck S."/>
            <person name="Peters L."/>
            <person name="Ivanova N."/>
            <person name="Daligault H."/>
            <person name="Detter J.C."/>
            <person name="Han C."/>
            <person name="Tapia R."/>
            <person name="Land M."/>
            <person name="Hauser L."/>
            <person name="Kyrpides N."/>
            <person name="Ivanova N."/>
            <person name="Pagani I."/>
            <person name="Hagen A."/>
            <person name="Katz L."/>
            <person name="Fiedler H.-P."/>
            <person name="Keasling J."/>
            <person name="Fortman J."/>
            <person name="Woyke T."/>
        </authorList>
    </citation>
    <scope>NUCLEOTIDE SEQUENCE [LARGE SCALE GENOMIC DNA]</scope>
    <source>
        <strain evidence="5">Tu 4113</strain>
    </source>
</reference>
<evidence type="ECO:0000313" key="5">
    <source>
        <dbReference type="EMBL" id="AEM85878.1"/>
    </source>
</evidence>
<keyword evidence="6" id="KW-1185">Reference proteome</keyword>
<dbReference type="InterPro" id="IPR036388">
    <property type="entry name" value="WH-like_DNA-bd_sf"/>
</dbReference>
<evidence type="ECO:0000256" key="2">
    <source>
        <dbReference type="ARBA" id="ARBA00023125"/>
    </source>
</evidence>
<accession>G2P877</accession>
<evidence type="ECO:0000256" key="1">
    <source>
        <dbReference type="ARBA" id="ARBA00023015"/>
    </source>
</evidence>
<dbReference type="PANTHER" id="PTHR33204">
    <property type="entry name" value="TRANSCRIPTIONAL REGULATOR, MARR FAMILY"/>
    <property type="match status" value="1"/>
</dbReference>
<dbReference type="Proteomes" id="UP000008703">
    <property type="component" value="Chromosome"/>
</dbReference>
<dbReference type="InterPro" id="IPR002577">
    <property type="entry name" value="HTH_HxlR"/>
</dbReference>
<evidence type="ECO:0000313" key="6">
    <source>
        <dbReference type="Proteomes" id="UP000008703"/>
    </source>
</evidence>
<dbReference type="EMBL" id="CP002994">
    <property type="protein sequence ID" value="AEM85878.1"/>
    <property type="molecule type" value="Genomic_DNA"/>
</dbReference>
<dbReference type="KEGG" id="svl:Strvi_6449"/>